<sequence>MESAEGKPMAKEATSSLKSSTGSKTSRLSKSSQGSMRFLEPTTRSREKTESETESEGLRKQAELERKNKPQSFQEPSKTSSTATSGNVTSKISCLSRRDPLITEFIYYSAMLKLLGTALTSEANRCRVIPWIRKLFGPEYQVEMFRTKRNKYLCSLTITLLNDEVSGVFNNPPPPGALYEVKIWRARCSKKRSGRKMTPGSKYVKICQILSSNQIALSMATGNAEKKTIGVTRC</sequence>
<evidence type="ECO:0000313" key="4">
    <source>
        <dbReference type="Proteomes" id="UP001233999"/>
    </source>
</evidence>
<organism evidence="3 4">
    <name type="scientific">Diploptera punctata</name>
    <name type="common">Pacific beetle cockroach</name>
    <dbReference type="NCBI Taxonomy" id="6984"/>
    <lineage>
        <taxon>Eukaryota</taxon>
        <taxon>Metazoa</taxon>
        <taxon>Ecdysozoa</taxon>
        <taxon>Arthropoda</taxon>
        <taxon>Hexapoda</taxon>
        <taxon>Insecta</taxon>
        <taxon>Pterygota</taxon>
        <taxon>Neoptera</taxon>
        <taxon>Polyneoptera</taxon>
        <taxon>Dictyoptera</taxon>
        <taxon>Blattodea</taxon>
        <taxon>Blaberoidea</taxon>
        <taxon>Blaberidae</taxon>
        <taxon>Diplopterinae</taxon>
        <taxon>Diploptera</taxon>
    </lineage>
</organism>
<protein>
    <recommendedName>
        <fullName evidence="2">DUF4485 domain-containing protein</fullName>
    </recommendedName>
</protein>
<feature type="compositionally biased region" description="Polar residues" evidence="1">
    <location>
        <begin position="70"/>
        <end position="89"/>
    </location>
</feature>
<feature type="compositionally biased region" description="Basic and acidic residues" evidence="1">
    <location>
        <begin position="1"/>
        <end position="10"/>
    </location>
</feature>
<feature type="domain" description="DUF4485" evidence="2">
    <location>
        <begin position="103"/>
        <end position="180"/>
    </location>
</feature>
<dbReference type="InterPro" id="IPR027831">
    <property type="entry name" value="DUF4485"/>
</dbReference>
<dbReference type="AlphaFoldDB" id="A0AAD7ZWT6"/>
<reference evidence="3" key="1">
    <citation type="journal article" date="2023" name="IScience">
        <title>Live-bearing cockroach genome reveals convergent evolutionary mechanisms linked to viviparity in insects and beyond.</title>
        <authorList>
            <person name="Fouks B."/>
            <person name="Harrison M.C."/>
            <person name="Mikhailova A.A."/>
            <person name="Marchal E."/>
            <person name="English S."/>
            <person name="Carruthers M."/>
            <person name="Jennings E.C."/>
            <person name="Chiamaka E.L."/>
            <person name="Frigard R.A."/>
            <person name="Pippel M."/>
            <person name="Attardo G.M."/>
            <person name="Benoit J.B."/>
            <person name="Bornberg-Bauer E."/>
            <person name="Tobe S.S."/>
        </authorList>
    </citation>
    <scope>NUCLEOTIDE SEQUENCE</scope>
    <source>
        <strain evidence="3">Stay&amp;Tobe</strain>
    </source>
</reference>
<feature type="region of interest" description="Disordered" evidence="1">
    <location>
        <begin position="1"/>
        <end position="89"/>
    </location>
</feature>
<feature type="compositionally biased region" description="Basic and acidic residues" evidence="1">
    <location>
        <begin position="43"/>
        <end position="68"/>
    </location>
</feature>
<reference evidence="3" key="2">
    <citation type="submission" date="2023-05" db="EMBL/GenBank/DDBJ databases">
        <authorList>
            <person name="Fouks B."/>
        </authorList>
    </citation>
    <scope>NUCLEOTIDE SEQUENCE</scope>
    <source>
        <strain evidence="3">Stay&amp;Tobe</strain>
        <tissue evidence="3">Testes</tissue>
    </source>
</reference>
<dbReference type="Pfam" id="PF14846">
    <property type="entry name" value="DUF4485"/>
    <property type="match status" value="1"/>
</dbReference>
<comment type="caution">
    <text evidence="3">The sequence shown here is derived from an EMBL/GenBank/DDBJ whole genome shotgun (WGS) entry which is preliminary data.</text>
</comment>
<keyword evidence="4" id="KW-1185">Reference proteome</keyword>
<evidence type="ECO:0000259" key="2">
    <source>
        <dbReference type="Pfam" id="PF14846"/>
    </source>
</evidence>
<proteinExistence type="predicted"/>
<gene>
    <name evidence="3" type="ORF">L9F63_018484</name>
</gene>
<evidence type="ECO:0000313" key="3">
    <source>
        <dbReference type="EMBL" id="KAJ9588126.1"/>
    </source>
</evidence>
<dbReference type="EMBL" id="JASPKZ010005709">
    <property type="protein sequence ID" value="KAJ9588126.1"/>
    <property type="molecule type" value="Genomic_DNA"/>
</dbReference>
<accession>A0AAD7ZWT6</accession>
<evidence type="ECO:0000256" key="1">
    <source>
        <dbReference type="SAM" id="MobiDB-lite"/>
    </source>
</evidence>
<dbReference type="Proteomes" id="UP001233999">
    <property type="component" value="Unassembled WGS sequence"/>
</dbReference>
<name>A0AAD7ZWT6_DIPPU</name>
<feature type="compositionally biased region" description="Low complexity" evidence="1">
    <location>
        <begin position="14"/>
        <end position="35"/>
    </location>
</feature>